<dbReference type="PANTHER" id="PTHR47959">
    <property type="entry name" value="ATP-DEPENDENT RNA HELICASE RHLE-RELATED"/>
    <property type="match status" value="1"/>
</dbReference>
<feature type="region of interest" description="Disordered" evidence="10">
    <location>
        <begin position="448"/>
        <end position="476"/>
    </location>
</feature>
<dbReference type="CDD" id="cd18787">
    <property type="entry name" value="SF2_C_DEAD"/>
    <property type="match status" value="1"/>
</dbReference>
<dbReference type="GO" id="GO:0003723">
    <property type="term" value="F:RNA binding"/>
    <property type="evidence" value="ECO:0007669"/>
    <property type="project" value="UniProtKB-KW"/>
</dbReference>
<keyword evidence="4 9" id="KW-0347">Helicase</keyword>
<dbReference type="InterPro" id="IPR027417">
    <property type="entry name" value="P-loop_NTPase"/>
</dbReference>
<dbReference type="InterPro" id="IPR001650">
    <property type="entry name" value="Helicase_C-like"/>
</dbReference>
<evidence type="ECO:0000256" key="7">
    <source>
        <dbReference type="ARBA" id="ARBA00038437"/>
    </source>
</evidence>
<evidence type="ECO:0000256" key="2">
    <source>
        <dbReference type="ARBA" id="ARBA00022741"/>
    </source>
</evidence>
<evidence type="ECO:0000256" key="5">
    <source>
        <dbReference type="ARBA" id="ARBA00022840"/>
    </source>
</evidence>
<sequence>METNPGSSGPDREKSSFRRRTSRKKRKKIIKAGDSPATATGTALEERWNASQFKVPAAEGKTRFHDFEFPDPLLHAISDLGFEYCTPIQSEILPSTLSGKDASGRAQTGTGKTAAFLIAIITRILNNPIQGKRKPGTPRVLIIAPTRELVLQLSEEARQLSKYCPIKIISVFGGMDYVKQRKQLTAGPVDIVVATPGRLLDFQRRHDITLKKIEVLVIDEADRMLDMGFIPDVRKIIHSTPSKEKRQTLLFSATLTGQITRLASEWTHNPVTVEIEPEQVAVNTVEQIVYIVTSDKKFALLLNIITRQDLSRALVFCNRRDEVRRLSEMLTRYGINCSMLSGEVPQQKRLRRLSEFKSGKIRVLVATDVAGRGIHIEGMDHVINFKLPHDPEDYVHRIGRTGRAGATGTSISFADERDAFFIPAIEEFMGRKLICMEPEEEWLTMPEAVHAKKRRRTPHRKKPGASSHGKTRKGKW</sequence>
<dbReference type="GO" id="GO:0003724">
    <property type="term" value="F:RNA helicase activity"/>
    <property type="evidence" value="ECO:0007669"/>
    <property type="project" value="InterPro"/>
</dbReference>
<keyword evidence="1" id="KW-0963">Cytoplasm</keyword>
<name>A0A8J6T7W4_9DELT</name>
<evidence type="ECO:0000259" key="11">
    <source>
        <dbReference type="PROSITE" id="PS51192"/>
    </source>
</evidence>
<evidence type="ECO:0000256" key="1">
    <source>
        <dbReference type="ARBA" id="ARBA00022490"/>
    </source>
</evidence>
<dbReference type="SMART" id="SM00487">
    <property type="entry name" value="DEXDc"/>
    <property type="match status" value="1"/>
</dbReference>
<evidence type="ECO:0000256" key="10">
    <source>
        <dbReference type="SAM" id="MobiDB-lite"/>
    </source>
</evidence>
<dbReference type="AlphaFoldDB" id="A0A8J6T7W4"/>
<dbReference type="PROSITE" id="PS51195">
    <property type="entry name" value="Q_MOTIF"/>
    <property type="match status" value="1"/>
</dbReference>
<dbReference type="InterPro" id="IPR000629">
    <property type="entry name" value="RNA-helicase_DEAD-box_CS"/>
</dbReference>
<feature type="domain" description="Helicase ATP-binding" evidence="11">
    <location>
        <begin position="93"/>
        <end position="273"/>
    </location>
</feature>
<dbReference type="InterPro" id="IPR011545">
    <property type="entry name" value="DEAD/DEAH_box_helicase_dom"/>
</dbReference>
<accession>A0A8J6T7W4</accession>
<protein>
    <submittedName>
        <fullName evidence="14">DEAD/DEAH box helicase</fullName>
    </submittedName>
</protein>
<evidence type="ECO:0000256" key="6">
    <source>
        <dbReference type="ARBA" id="ARBA00022884"/>
    </source>
</evidence>
<feature type="compositionally biased region" description="Basic residues" evidence="10">
    <location>
        <begin position="17"/>
        <end position="30"/>
    </location>
</feature>
<evidence type="ECO:0000256" key="8">
    <source>
        <dbReference type="PROSITE-ProRule" id="PRU00552"/>
    </source>
</evidence>
<evidence type="ECO:0000259" key="13">
    <source>
        <dbReference type="PROSITE" id="PS51195"/>
    </source>
</evidence>
<dbReference type="GO" id="GO:0005524">
    <property type="term" value="F:ATP binding"/>
    <property type="evidence" value="ECO:0007669"/>
    <property type="project" value="UniProtKB-KW"/>
</dbReference>
<feature type="short sequence motif" description="Q motif" evidence="8">
    <location>
        <begin position="62"/>
        <end position="90"/>
    </location>
</feature>
<dbReference type="Gene3D" id="3.40.50.300">
    <property type="entry name" value="P-loop containing nucleotide triphosphate hydrolases"/>
    <property type="match status" value="2"/>
</dbReference>
<dbReference type="PROSITE" id="PS51194">
    <property type="entry name" value="HELICASE_CTER"/>
    <property type="match status" value="1"/>
</dbReference>
<evidence type="ECO:0000256" key="4">
    <source>
        <dbReference type="ARBA" id="ARBA00022806"/>
    </source>
</evidence>
<dbReference type="Pfam" id="PF00270">
    <property type="entry name" value="DEAD"/>
    <property type="match status" value="1"/>
</dbReference>
<dbReference type="NCBIfam" id="NF002340">
    <property type="entry name" value="PRK01297.1"/>
    <property type="match status" value="1"/>
</dbReference>
<feature type="region of interest" description="Disordered" evidence="10">
    <location>
        <begin position="1"/>
        <end position="42"/>
    </location>
</feature>
<organism evidence="14 15">
    <name type="scientific">Candidatus Desulfacyla euxinica</name>
    <dbReference type="NCBI Taxonomy" id="2841693"/>
    <lineage>
        <taxon>Bacteria</taxon>
        <taxon>Deltaproteobacteria</taxon>
        <taxon>Candidatus Desulfacyla</taxon>
    </lineage>
</organism>
<dbReference type="InterPro" id="IPR014001">
    <property type="entry name" value="Helicase_ATP-bd"/>
</dbReference>
<dbReference type="SMART" id="SM00490">
    <property type="entry name" value="HELICc"/>
    <property type="match status" value="1"/>
</dbReference>
<dbReference type="GO" id="GO:0016787">
    <property type="term" value="F:hydrolase activity"/>
    <property type="evidence" value="ECO:0007669"/>
    <property type="project" value="UniProtKB-KW"/>
</dbReference>
<keyword evidence="3 9" id="KW-0378">Hydrolase</keyword>
<dbReference type="SUPFAM" id="SSF52540">
    <property type="entry name" value="P-loop containing nucleoside triphosphate hydrolases"/>
    <property type="match status" value="1"/>
</dbReference>
<dbReference type="GO" id="GO:0005829">
    <property type="term" value="C:cytosol"/>
    <property type="evidence" value="ECO:0007669"/>
    <property type="project" value="TreeGrafter"/>
</dbReference>
<gene>
    <name evidence="14" type="ORF">H8E19_08705</name>
</gene>
<comment type="similarity">
    <text evidence="7 9">Belongs to the DEAD box helicase family.</text>
</comment>
<dbReference type="CDD" id="cd00268">
    <property type="entry name" value="DEADc"/>
    <property type="match status" value="1"/>
</dbReference>
<reference evidence="14 15" key="1">
    <citation type="submission" date="2020-08" db="EMBL/GenBank/DDBJ databases">
        <title>Bridging the membrane lipid divide: bacteria of the FCB group superphylum have the potential to synthesize archaeal ether lipids.</title>
        <authorList>
            <person name="Villanueva L."/>
            <person name="Von Meijenfeldt F.A.B."/>
            <person name="Westbye A.B."/>
            <person name="Yadav S."/>
            <person name="Hopmans E.C."/>
            <person name="Dutilh B.E."/>
            <person name="Sinninghe Damste J.S."/>
        </authorList>
    </citation>
    <scope>NUCLEOTIDE SEQUENCE [LARGE SCALE GENOMIC DNA]</scope>
    <source>
        <strain evidence="14">NIOZ-UU27</strain>
    </source>
</reference>
<dbReference type="PROSITE" id="PS51192">
    <property type="entry name" value="HELICASE_ATP_BIND_1"/>
    <property type="match status" value="1"/>
</dbReference>
<feature type="compositionally biased region" description="Basic residues" evidence="10">
    <location>
        <begin position="451"/>
        <end position="476"/>
    </location>
</feature>
<comment type="caution">
    <text evidence="14">The sequence shown here is derived from an EMBL/GenBank/DDBJ whole genome shotgun (WGS) entry which is preliminary data.</text>
</comment>
<dbReference type="PANTHER" id="PTHR47959:SF10">
    <property type="entry name" value="ATP-DEPENDENT RNA HELICASE RHLB"/>
    <property type="match status" value="1"/>
</dbReference>
<evidence type="ECO:0000259" key="12">
    <source>
        <dbReference type="PROSITE" id="PS51194"/>
    </source>
</evidence>
<dbReference type="EMBL" id="JACNJD010000211">
    <property type="protein sequence ID" value="MBC8177471.1"/>
    <property type="molecule type" value="Genomic_DNA"/>
</dbReference>
<evidence type="ECO:0000256" key="9">
    <source>
        <dbReference type="RuleBase" id="RU000492"/>
    </source>
</evidence>
<dbReference type="InterPro" id="IPR014014">
    <property type="entry name" value="RNA_helicase_DEAD_Q_motif"/>
</dbReference>
<proteinExistence type="inferred from homology"/>
<dbReference type="Proteomes" id="UP000650524">
    <property type="component" value="Unassembled WGS sequence"/>
</dbReference>
<dbReference type="InterPro" id="IPR044742">
    <property type="entry name" value="DEAD/DEAH_RhlB"/>
</dbReference>
<keyword evidence="6" id="KW-0694">RNA-binding</keyword>
<keyword evidence="5 9" id="KW-0067">ATP-binding</keyword>
<keyword evidence="2 9" id="KW-0547">Nucleotide-binding</keyword>
<evidence type="ECO:0000313" key="15">
    <source>
        <dbReference type="Proteomes" id="UP000650524"/>
    </source>
</evidence>
<evidence type="ECO:0000313" key="14">
    <source>
        <dbReference type="EMBL" id="MBC8177471.1"/>
    </source>
</evidence>
<dbReference type="Pfam" id="PF00271">
    <property type="entry name" value="Helicase_C"/>
    <property type="match status" value="1"/>
</dbReference>
<dbReference type="InterPro" id="IPR050079">
    <property type="entry name" value="DEAD_box_RNA_helicase"/>
</dbReference>
<dbReference type="InterPro" id="IPR023554">
    <property type="entry name" value="RNA_helicase_ATP-dep_RhlB"/>
</dbReference>
<evidence type="ECO:0000256" key="3">
    <source>
        <dbReference type="ARBA" id="ARBA00022801"/>
    </source>
</evidence>
<feature type="domain" description="Helicase C-terminal" evidence="12">
    <location>
        <begin position="284"/>
        <end position="444"/>
    </location>
</feature>
<dbReference type="HAMAP" id="MF_00661">
    <property type="entry name" value="DEAD_helicase_RhlB"/>
    <property type="match status" value="1"/>
</dbReference>
<feature type="domain" description="DEAD-box RNA helicase Q" evidence="13">
    <location>
        <begin position="62"/>
        <end position="90"/>
    </location>
</feature>
<dbReference type="PROSITE" id="PS00039">
    <property type="entry name" value="DEAD_ATP_HELICASE"/>
    <property type="match status" value="1"/>
</dbReference>